<dbReference type="InterPro" id="IPR025139">
    <property type="entry name" value="DUF4062"/>
</dbReference>
<protein>
    <recommendedName>
        <fullName evidence="1">DUF4062 domain-containing protein</fullName>
    </recommendedName>
</protein>
<reference evidence="2" key="1">
    <citation type="submission" date="2011-11" db="EMBL/GenBank/DDBJ databases">
        <title>Improved High-Quality Draft sequence of Desulfovibrio sp. U5L.</title>
        <authorList>
            <consortium name="US DOE Joint Genome Institute"/>
            <person name="Lucas S."/>
            <person name="Han J."/>
            <person name="Lapidus A."/>
            <person name="Cheng J.-F."/>
            <person name="Goodwin L."/>
            <person name="Pitluck S."/>
            <person name="Peters L."/>
            <person name="Ovchinnikova G."/>
            <person name="Held B."/>
            <person name="Detter J.C."/>
            <person name="Han C."/>
            <person name="Tapia R."/>
            <person name="Land M."/>
            <person name="Hauser L."/>
            <person name="Kyrpides N."/>
            <person name="Ivanova N."/>
            <person name="Pagani I."/>
            <person name="Gabster J."/>
            <person name="Walker C."/>
            <person name="Stolyar S."/>
            <person name="Stahl D."/>
            <person name="Arkin A."/>
            <person name="Dehal P."/>
            <person name="Hazen T."/>
            <person name="Woyke T."/>
        </authorList>
    </citation>
    <scope>NUCLEOTIDE SEQUENCE [LARGE SCALE GENOMIC DNA]</scope>
    <source>
        <strain evidence="2">U5L</strain>
    </source>
</reference>
<gene>
    <name evidence="2" type="ORF">DesU5LDRAFT_3749</name>
</gene>
<proteinExistence type="predicted"/>
<evidence type="ECO:0000259" key="1">
    <source>
        <dbReference type="Pfam" id="PF13271"/>
    </source>
</evidence>
<dbReference type="AlphaFoldDB" id="I2Q6G0"/>
<dbReference type="EMBL" id="JH600068">
    <property type="protein sequence ID" value="EIG55366.1"/>
    <property type="molecule type" value="Genomic_DNA"/>
</dbReference>
<accession>I2Q6G0</accession>
<evidence type="ECO:0000313" key="2">
    <source>
        <dbReference type="EMBL" id="EIG55366.1"/>
    </source>
</evidence>
<sequence length="297" mass="33241">MPYQATAYKVMIASPSDVSEERDIAEQVVKDWNIVNSDLKRIILLPIRWESHTAPEMGDRPQGIINKQILANCDLLIGIFGTRLGSPTGQYESGTVEEISEHIKQNKPAMLYFSNANIPRHLICGSQLEALEKFKTSCKELGLIEEYADLDIFRAKFSRQLSLIVSSHKYFLKDDNSKIVFTESPIQAQTTTYGISDKAVSLLKDSSISISSEAIYLLKEASLDSHGIILYLDYLGGSEIATNDKQIYAGNDPRQLAVWNEAIEVLEKFELIADDSGKRESFKITRKGYSFADEVSA</sequence>
<name>I2Q6G0_9BACT</name>
<dbReference type="STRING" id="596152.DesU5LDRAFT_3749"/>
<organism evidence="2">
    <name type="scientific">Desulfovibrio sp. U5L</name>
    <dbReference type="NCBI Taxonomy" id="596152"/>
    <lineage>
        <taxon>Bacteria</taxon>
        <taxon>Pseudomonadati</taxon>
        <taxon>Thermodesulfobacteriota</taxon>
        <taxon>Desulfovibrionia</taxon>
        <taxon>Desulfovibrionales</taxon>
        <taxon>Desulfovibrionaceae</taxon>
        <taxon>Desulfovibrio</taxon>
    </lineage>
</organism>
<dbReference type="HOGENOM" id="CLU_087201_0_0_7"/>
<dbReference type="eggNOG" id="COG5635">
    <property type="taxonomic scope" value="Bacteria"/>
</dbReference>
<feature type="domain" description="DUF4062" evidence="1">
    <location>
        <begin position="9"/>
        <end position="99"/>
    </location>
</feature>
<dbReference type="Pfam" id="PF13271">
    <property type="entry name" value="DUF4062"/>
    <property type="match status" value="1"/>
</dbReference>